<feature type="compositionally biased region" description="Acidic residues" evidence="1">
    <location>
        <begin position="103"/>
        <end position="123"/>
    </location>
</feature>
<accession>A0A6A6EAS6</accession>
<protein>
    <submittedName>
        <fullName evidence="2">Uncharacterized protein</fullName>
    </submittedName>
</protein>
<reference evidence="2" key="1">
    <citation type="journal article" date="2020" name="Stud. Mycol.">
        <title>101 Dothideomycetes genomes: a test case for predicting lifestyles and emergence of pathogens.</title>
        <authorList>
            <person name="Haridas S."/>
            <person name="Albert R."/>
            <person name="Binder M."/>
            <person name="Bloem J."/>
            <person name="Labutti K."/>
            <person name="Salamov A."/>
            <person name="Andreopoulos B."/>
            <person name="Baker S."/>
            <person name="Barry K."/>
            <person name="Bills G."/>
            <person name="Bluhm B."/>
            <person name="Cannon C."/>
            <person name="Castanera R."/>
            <person name="Culley D."/>
            <person name="Daum C."/>
            <person name="Ezra D."/>
            <person name="Gonzalez J."/>
            <person name="Henrissat B."/>
            <person name="Kuo A."/>
            <person name="Liang C."/>
            <person name="Lipzen A."/>
            <person name="Lutzoni F."/>
            <person name="Magnuson J."/>
            <person name="Mondo S."/>
            <person name="Nolan M."/>
            <person name="Ohm R."/>
            <person name="Pangilinan J."/>
            <person name="Park H.-J."/>
            <person name="Ramirez L."/>
            <person name="Alfaro M."/>
            <person name="Sun H."/>
            <person name="Tritt A."/>
            <person name="Yoshinaga Y."/>
            <person name="Zwiers L.-H."/>
            <person name="Turgeon B."/>
            <person name="Goodwin S."/>
            <person name="Spatafora J."/>
            <person name="Crous P."/>
            <person name="Grigoriev I."/>
        </authorList>
    </citation>
    <scope>NUCLEOTIDE SEQUENCE</scope>
    <source>
        <strain evidence="2">CBS 207.26</strain>
    </source>
</reference>
<organism evidence="2 3">
    <name type="scientific">Zopfia rhizophila CBS 207.26</name>
    <dbReference type="NCBI Taxonomy" id="1314779"/>
    <lineage>
        <taxon>Eukaryota</taxon>
        <taxon>Fungi</taxon>
        <taxon>Dikarya</taxon>
        <taxon>Ascomycota</taxon>
        <taxon>Pezizomycotina</taxon>
        <taxon>Dothideomycetes</taxon>
        <taxon>Dothideomycetes incertae sedis</taxon>
        <taxon>Zopfiaceae</taxon>
        <taxon>Zopfia</taxon>
    </lineage>
</organism>
<evidence type="ECO:0000313" key="3">
    <source>
        <dbReference type="Proteomes" id="UP000800200"/>
    </source>
</evidence>
<feature type="region of interest" description="Disordered" evidence="1">
    <location>
        <begin position="98"/>
        <end position="123"/>
    </location>
</feature>
<dbReference type="OrthoDB" id="125165at2759"/>
<sequence>MVIDQRHLLYGASSKIYGLDEGDRQTTLISSPLRIRKILLIDNLAIHALSVNPTTGPAETQLERTWLHPNKSRNRLRNPKVEMPVYLFTTLRIRDQTKSDDPQYFDDGEVEEEEPELVEDDDNGDLLQIIEGPAIARETEGMAMLTNYDE</sequence>
<name>A0A6A6EAS6_9PEZI</name>
<dbReference type="EMBL" id="ML994622">
    <property type="protein sequence ID" value="KAF2188914.1"/>
    <property type="molecule type" value="Genomic_DNA"/>
</dbReference>
<keyword evidence="3" id="KW-1185">Reference proteome</keyword>
<dbReference type="Proteomes" id="UP000800200">
    <property type="component" value="Unassembled WGS sequence"/>
</dbReference>
<proteinExistence type="predicted"/>
<evidence type="ECO:0000256" key="1">
    <source>
        <dbReference type="SAM" id="MobiDB-lite"/>
    </source>
</evidence>
<gene>
    <name evidence="2" type="ORF">K469DRAFT_684192</name>
</gene>
<evidence type="ECO:0000313" key="2">
    <source>
        <dbReference type="EMBL" id="KAF2188914.1"/>
    </source>
</evidence>
<dbReference type="AlphaFoldDB" id="A0A6A6EAS6"/>